<evidence type="ECO:0000256" key="1">
    <source>
        <dbReference type="SAM" id="Phobius"/>
    </source>
</evidence>
<proteinExistence type="predicted"/>
<protein>
    <submittedName>
        <fullName evidence="2">Uncharacterized protein</fullName>
    </submittedName>
</protein>
<dbReference type="EMBL" id="PVUE01000001">
    <property type="protein sequence ID" value="PRZ44031.1"/>
    <property type="molecule type" value="Genomic_DNA"/>
</dbReference>
<evidence type="ECO:0000313" key="2">
    <source>
        <dbReference type="EMBL" id="PRZ44031.1"/>
    </source>
</evidence>
<feature type="transmembrane region" description="Helical" evidence="1">
    <location>
        <begin position="22"/>
        <end position="39"/>
    </location>
</feature>
<comment type="caution">
    <text evidence="2">The sequence shown here is derived from an EMBL/GenBank/DDBJ whole genome shotgun (WGS) entry which is preliminary data.</text>
</comment>
<sequence>MNDQPTSREQQLVQDKRFELRLLWKGLGSLVFVVALAYVRQRWWV</sequence>
<name>A0A2T1A610_9ACTN</name>
<organism evidence="2 3">
    <name type="scientific">Antricoccus suffuscus</name>
    <dbReference type="NCBI Taxonomy" id="1629062"/>
    <lineage>
        <taxon>Bacteria</taxon>
        <taxon>Bacillati</taxon>
        <taxon>Actinomycetota</taxon>
        <taxon>Actinomycetes</taxon>
        <taxon>Geodermatophilales</taxon>
        <taxon>Antricoccaceae</taxon>
        <taxon>Antricoccus</taxon>
    </lineage>
</organism>
<dbReference type="AlphaFoldDB" id="A0A2T1A610"/>
<dbReference type="RefSeq" id="WP_170110892.1">
    <property type="nucleotide sequence ID" value="NZ_PVUE01000001.1"/>
</dbReference>
<keyword evidence="3" id="KW-1185">Reference proteome</keyword>
<keyword evidence="1" id="KW-0812">Transmembrane</keyword>
<dbReference type="Proteomes" id="UP000237752">
    <property type="component" value="Unassembled WGS sequence"/>
</dbReference>
<accession>A0A2T1A610</accession>
<gene>
    <name evidence="2" type="ORF">CLV47_101155</name>
</gene>
<keyword evidence="1" id="KW-1133">Transmembrane helix</keyword>
<evidence type="ECO:0000313" key="3">
    <source>
        <dbReference type="Proteomes" id="UP000237752"/>
    </source>
</evidence>
<reference evidence="2 3" key="1">
    <citation type="submission" date="2018-03" db="EMBL/GenBank/DDBJ databases">
        <title>Genomic Encyclopedia of Archaeal and Bacterial Type Strains, Phase II (KMG-II): from individual species to whole genera.</title>
        <authorList>
            <person name="Goeker M."/>
        </authorList>
    </citation>
    <scope>NUCLEOTIDE SEQUENCE [LARGE SCALE GENOMIC DNA]</scope>
    <source>
        <strain evidence="2 3">DSM 100065</strain>
    </source>
</reference>
<keyword evidence="1" id="KW-0472">Membrane</keyword>